<accession>D8TLQ3</accession>
<proteinExistence type="predicted"/>
<gene>
    <name evidence="2" type="ORF">VOLCADRAFT_57003</name>
</gene>
<reference evidence="2 3" key="1">
    <citation type="journal article" date="2010" name="Science">
        <title>Genomic analysis of organismal complexity in the multicellular green alga Volvox carteri.</title>
        <authorList>
            <person name="Prochnik S.E."/>
            <person name="Umen J."/>
            <person name="Nedelcu A.M."/>
            <person name="Hallmann A."/>
            <person name="Miller S.M."/>
            <person name="Nishii I."/>
            <person name="Ferris P."/>
            <person name="Kuo A."/>
            <person name="Mitros T."/>
            <person name="Fritz-Laylin L.K."/>
            <person name="Hellsten U."/>
            <person name="Chapman J."/>
            <person name="Simakov O."/>
            <person name="Rensing S.A."/>
            <person name="Terry A."/>
            <person name="Pangilinan J."/>
            <person name="Kapitonov V."/>
            <person name="Jurka J."/>
            <person name="Salamov A."/>
            <person name="Shapiro H."/>
            <person name="Schmutz J."/>
            <person name="Grimwood J."/>
            <person name="Lindquist E."/>
            <person name="Lucas S."/>
            <person name="Grigoriev I.V."/>
            <person name="Schmitt R."/>
            <person name="Kirk D."/>
            <person name="Rokhsar D.S."/>
        </authorList>
    </citation>
    <scope>NUCLEOTIDE SEQUENCE [LARGE SCALE GENOMIC DNA]</scope>
    <source>
        <strain evidence="3">f. Nagariensis / Eve</strain>
    </source>
</reference>
<organism evidence="3">
    <name type="scientific">Volvox carteri f. nagariensis</name>
    <dbReference type="NCBI Taxonomy" id="3068"/>
    <lineage>
        <taxon>Eukaryota</taxon>
        <taxon>Viridiplantae</taxon>
        <taxon>Chlorophyta</taxon>
        <taxon>core chlorophytes</taxon>
        <taxon>Chlorophyceae</taxon>
        <taxon>CS clade</taxon>
        <taxon>Chlamydomonadales</taxon>
        <taxon>Volvocaceae</taxon>
        <taxon>Volvox</taxon>
    </lineage>
</organism>
<dbReference type="RefSeq" id="XP_002947459.1">
    <property type="nucleotide sequence ID" value="XM_002947413.1"/>
</dbReference>
<dbReference type="OrthoDB" id="9974421at2759"/>
<sequence>MVLTNGYSLEEHFLETEDGYILRLFRIGSEIQLPGDPPGGGKPVVFLHHPLMGSSIDFVAMGPNRSLAFILADAGNSYDVWLANVRGNRFSRNHSRLDPDAPSDVASFWSFSWDEHASLDLPASLDLVAQVTGQDTDMLFVGYSQAR</sequence>
<dbReference type="Gene3D" id="3.40.50.1820">
    <property type="entry name" value="alpha/beta hydrolase"/>
    <property type="match status" value="1"/>
</dbReference>
<dbReference type="SUPFAM" id="SSF53474">
    <property type="entry name" value="alpha/beta-Hydrolases"/>
    <property type="match status" value="1"/>
</dbReference>
<dbReference type="InParanoid" id="D8TLQ3"/>
<feature type="domain" description="Partial AB-hydrolase lipase" evidence="1">
    <location>
        <begin position="4"/>
        <end position="61"/>
    </location>
</feature>
<evidence type="ECO:0000259" key="1">
    <source>
        <dbReference type="Pfam" id="PF04083"/>
    </source>
</evidence>
<dbReference type="GO" id="GO:0006629">
    <property type="term" value="P:lipid metabolic process"/>
    <property type="evidence" value="ECO:0007669"/>
    <property type="project" value="InterPro"/>
</dbReference>
<dbReference type="eggNOG" id="KOG2624">
    <property type="taxonomic scope" value="Eukaryota"/>
</dbReference>
<name>D8TLQ3_VOLCA</name>
<dbReference type="GeneID" id="9620289"/>
<protein>
    <recommendedName>
        <fullName evidence="1">Partial AB-hydrolase lipase domain-containing protein</fullName>
    </recommendedName>
</protein>
<dbReference type="STRING" id="3068.D8TLQ3"/>
<dbReference type="InterPro" id="IPR006693">
    <property type="entry name" value="AB_hydrolase_lipase"/>
</dbReference>
<keyword evidence="3" id="KW-1185">Reference proteome</keyword>
<evidence type="ECO:0000313" key="2">
    <source>
        <dbReference type="EMBL" id="EFJ51507.1"/>
    </source>
</evidence>
<dbReference type="PANTHER" id="PTHR11005">
    <property type="entry name" value="LYSOSOMAL ACID LIPASE-RELATED"/>
    <property type="match status" value="1"/>
</dbReference>
<dbReference type="KEGG" id="vcn:VOLCADRAFT_57003"/>
<dbReference type="EMBL" id="GL378327">
    <property type="protein sequence ID" value="EFJ51507.1"/>
    <property type="molecule type" value="Genomic_DNA"/>
</dbReference>
<dbReference type="InterPro" id="IPR029058">
    <property type="entry name" value="AB_hydrolase_fold"/>
</dbReference>
<dbReference type="AlphaFoldDB" id="D8TLQ3"/>
<dbReference type="Proteomes" id="UP000001058">
    <property type="component" value="Unassembled WGS sequence"/>
</dbReference>
<dbReference type="Pfam" id="PF04083">
    <property type="entry name" value="Abhydro_lipase"/>
    <property type="match status" value="1"/>
</dbReference>
<evidence type="ECO:0000313" key="3">
    <source>
        <dbReference type="Proteomes" id="UP000001058"/>
    </source>
</evidence>